<organism evidence="2 3">
    <name type="scientific">Anaerolinea thermophila</name>
    <dbReference type="NCBI Taxonomy" id="167964"/>
    <lineage>
        <taxon>Bacteria</taxon>
        <taxon>Bacillati</taxon>
        <taxon>Chloroflexota</taxon>
        <taxon>Anaerolineae</taxon>
        <taxon>Anaerolineales</taxon>
        <taxon>Anaerolineaceae</taxon>
        <taxon>Anaerolinea</taxon>
    </lineage>
</organism>
<feature type="domain" description="Thiolase N-terminal" evidence="1">
    <location>
        <begin position="15"/>
        <end position="116"/>
    </location>
</feature>
<reference evidence="2 3" key="1">
    <citation type="journal article" date="2015" name="MBio">
        <title>Genome-Resolved Metagenomic Analysis Reveals Roles for Candidate Phyla and Other Microbial Community Members in Biogeochemical Transformations in Oil Reservoirs.</title>
        <authorList>
            <person name="Hu P."/>
            <person name="Tom L."/>
            <person name="Singh A."/>
            <person name="Thomas B.C."/>
            <person name="Baker B.J."/>
            <person name="Piceno Y.M."/>
            <person name="Andersen G.L."/>
            <person name="Banfield J.F."/>
        </authorList>
    </citation>
    <scope>NUCLEOTIDE SEQUENCE [LARGE SCALE GENOMIC DNA]</scope>
    <source>
        <strain evidence="2">46_16</strain>
    </source>
</reference>
<gene>
    <name evidence="2" type="ORF">XD73_0606</name>
</gene>
<accession>A0A101FXW0</accession>
<dbReference type="SUPFAM" id="SSF53901">
    <property type="entry name" value="Thiolase-like"/>
    <property type="match status" value="1"/>
</dbReference>
<sequence>MNNVLISGIGQVPVGEHWDKALSGLSTAAIRAALQDAGNPQPDTVYIGNLMASSISHQANLGALVCEAAGLQGVEGTTVEAGEASGAAALHMGYLAVRSGIADCVLVVGLEKMTDMVGEEVESYMALSGDYDFET</sequence>
<dbReference type="Gene3D" id="3.40.47.10">
    <property type="match status" value="1"/>
</dbReference>
<dbReference type="AlphaFoldDB" id="A0A101FXW0"/>
<dbReference type="PANTHER" id="PTHR42870">
    <property type="entry name" value="ACETYL-COA C-ACETYLTRANSFERASE"/>
    <property type="match status" value="1"/>
</dbReference>
<comment type="caution">
    <text evidence="2">The sequence shown here is derived from an EMBL/GenBank/DDBJ whole genome shotgun (WGS) entry which is preliminary data.</text>
</comment>
<name>A0A101FXW0_9CHLR</name>
<evidence type="ECO:0000259" key="1">
    <source>
        <dbReference type="Pfam" id="PF00108"/>
    </source>
</evidence>
<dbReference type="PANTHER" id="PTHR42870:SF1">
    <property type="entry name" value="NON-SPECIFIC LIPID-TRANSFER PROTEIN-LIKE 2"/>
    <property type="match status" value="1"/>
</dbReference>
<dbReference type="Pfam" id="PF00108">
    <property type="entry name" value="Thiolase_N"/>
    <property type="match status" value="1"/>
</dbReference>
<evidence type="ECO:0000313" key="2">
    <source>
        <dbReference type="EMBL" id="KUK46501.1"/>
    </source>
</evidence>
<feature type="non-terminal residue" evidence="2">
    <location>
        <position position="135"/>
    </location>
</feature>
<evidence type="ECO:0000313" key="3">
    <source>
        <dbReference type="Proteomes" id="UP000064249"/>
    </source>
</evidence>
<dbReference type="EMBL" id="LGFU01000023">
    <property type="protein sequence ID" value="KUK46501.1"/>
    <property type="molecule type" value="Genomic_DNA"/>
</dbReference>
<dbReference type="Proteomes" id="UP000064249">
    <property type="component" value="Unassembled WGS sequence"/>
</dbReference>
<protein>
    <submittedName>
        <fullName evidence="2">Thiolase family protein</fullName>
    </submittedName>
</protein>
<dbReference type="InterPro" id="IPR016039">
    <property type="entry name" value="Thiolase-like"/>
</dbReference>
<proteinExistence type="predicted"/>
<dbReference type="GO" id="GO:0016747">
    <property type="term" value="F:acyltransferase activity, transferring groups other than amino-acyl groups"/>
    <property type="evidence" value="ECO:0007669"/>
    <property type="project" value="InterPro"/>
</dbReference>
<dbReference type="InterPro" id="IPR020616">
    <property type="entry name" value="Thiolase_N"/>
</dbReference>